<comment type="caution">
    <text evidence="2">The sequence shown here is derived from an EMBL/GenBank/DDBJ whole genome shotgun (WGS) entry which is preliminary data.</text>
</comment>
<feature type="compositionally biased region" description="Low complexity" evidence="1">
    <location>
        <begin position="9"/>
        <end position="22"/>
    </location>
</feature>
<dbReference type="Proteomes" id="UP001163046">
    <property type="component" value="Unassembled WGS sequence"/>
</dbReference>
<feature type="non-terminal residue" evidence="2">
    <location>
        <position position="1"/>
    </location>
</feature>
<evidence type="ECO:0000313" key="3">
    <source>
        <dbReference type="Proteomes" id="UP001163046"/>
    </source>
</evidence>
<keyword evidence="3" id="KW-1185">Reference proteome</keyword>
<evidence type="ECO:0000313" key="2">
    <source>
        <dbReference type="EMBL" id="KAJ7371673.1"/>
    </source>
</evidence>
<dbReference type="EMBL" id="MU826843">
    <property type="protein sequence ID" value="KAJ7371673.1"/>
    <property type="molecule type" value="Genomic_DNA"/>
</dbReference>
<organism evidence="2 3">
    <name type="scientific">Desmophyllum pertusum</name>
    <dbReference type="NCBI Taxonomy" id="174260"/>
    <lineage>
        <taxon>Eukaryota</taxon>
        <taxon>Metazoa</taxon>
        <taxon>Cnidaria</taxon>
        <taxon>Anthozoa</taxon>
        <taxon>Hexacorallia</taxon>
        <taxon>Scleractinia</taxon>
        <taxon>Caryophylliina</taxon>
        <taxon>Caryophylliidae</taxon>
        <taxon>Desmophyllum</taxon>
    </lineage>
</organism>
<evidence type="ECO:0000256" key="1">
    <source>
        <dbReference type="SAM" id="MobiDB-lite"/>
    </source>
</evidence>
<name>A0A9W9YY33_9CNID</name>
<protein>
    <submittedName>
        <fullName evidence="2">Uncharacterized protein</fullName>
    </submittedName>
</protein>
<accession>A0A9W9YY33</accession>
<proteinExistence type="predicted"/>
<reference evidence="2" key="1">
    <citation type="submission" date="2023-01" db="EMBL/GenBank/DDBJ databases">
        <title>Genome assembly of the deep-sea coral Lophelia pertusa.</title>
        <authorList>
            <person name="Herrera S."/>
            <person name="Cordes E."/>
        </authorList>
    </citation>
    <scope>NUCLEOTIDE SEQUENCE</scope>
    <source>
        <strain evidence="2">USNM1676648</strain>
        <tissue evidence="2">Polyp</tissue>
    </source>
</reference>
<gene>
    <name evidence="2" type="ORF">OS493_023702</name>
</gene>
<feature type="compositionally biased region" description="Polar residues" evidence="1">
    <location>
        <begin position="31"/>
        <end position="40"/>
    </location>
</feature>
<dbReference type="AlphaFoldDB" id="A0A9W9YY33"/>
<feature type="region of interest" description="Disordered" evidence="1">
    <location>
        <begin position="1"/>
        <end position="40"/>
    </location>
</feature>
<sequence length="108" mass="11699">SLSTSNMTDPDPQVQVSQVPRPSQEKRHRWASSSQDTNANKQEVALHYSIPTYFLLVAIIPRVASVADQEHVPKALINPVADGNGGQMPRICPASPLPFPSGLTLISE</sequence>